<reference evidence="1" key="2">
    <citation type="journal article" date="2015" name="Data Brief">
        <title>Shoot transcriptome of the giant reed, Arundo donax.</title>
        <authorList>
            <person name="Barrero R.A."/>
            <person name="Guerrero F.D."/>
            <person name="Moolhuijzen P."/>
            <person name="Goolsby J.A."/>
            <person name="Tidwell J."/>
            <person name="Bellgard S.E."/>
            <person name="Bellgard M.I."/>
        </authorList>
    </citation>
    <scope>NUCLEOTIDE SEQUENCE</scope>
    <source>
        <tissue evidence="1">Shoot tissue taken approximately 20 cm above the soil surface</tissue>
    </source>
</reference>
<name>A0A0A8YD00_ARUDO</name>
<sequence length="66" mass="7745">MPDITSDFGLCPTPQKQILQQFSMPNITSEFLGQVQPHKTKILNKNTYYTTYFQYELHNLTIHNIL</sequence>
<dbReference type="AlphaFoldDB" id="A0A0A8YD00"/>
<protein>
    <submittedName>
        <fullName evidence="1">Uncharacterized protein</fullName>
    </submittedName>
</protein>
<dbReference type="EMBL" id="GBRH01274440">
    <property type="protein sequence ID" value="JAD23455.1"/>
    <property type="molecule type" value="Transcribed_RNA"/>
</dbReference>
<proteinExistence type="predicted"/>
<organism evidence="1">
    <name type="scientific">Arundo donax</name>
    <name type="common">Giant reed</name>
    <name type="synonym">Donax arundinaceus</name>
    <dbReference type="NCBI Taxonomy" id="35708"/>
    <lineage>
        <taxon>Eukaryota</taxon>
        <taxon>Viridiplantae</taxon>
        <taxon>Streptophyta</taxon>
        <taxon>Embryophyta</taxon>
        <taxon>Tracheophyta</taxon>
        <taxon>Spermatophyta</taxon>
        <taxon>Magnoliopsida</taxon>
        <taxon>Liliopsida</taxon>
        <taxon>Poales</taxon>
        <taxon>Poaceae</taxon>
        <taxon>PACMAD clade</taxon>
        <taxon>Arundinoideae</taxon>
        <taxon>Arundineae</taxon>
        <taxon>Arundo</taxon>
    </lineage>
</organism>
<reference evidence="1" key="1">
    <citation type="submission" date="2014-09" db="EMBL/GenBank/DDBJ databases">
        <authorList>
            <person name="Magalhaes I.L.F."/>
            <person name="Oliveira U."/>
            <person name="Santos F.R."/>
            <person name="Vidigal T.H.D.A."/>
            <person name="Brescovit A.D."/>
            <person name="Santos A.J."/>
        </authorList>
    </citation>
    <scope>NUCLEOTIDE SEQUENCE</scope>
    <source>
        <tissue evidence="1">Shoot tissue taken approximately 20 cm above the soil surface</tissue>
    </source>
</reference>
<evidence type="ECO:0000313" key="1">
    <source>
        <dbReference type="EMBL" id="JAD23455.1"/>
    </source>
</evidence>
<accession>A0A0A8YD00</accession>